<dbReference type="GeneID" id="87884808"/>
<proteinExistence type="predicted"/>
<evidence type="ECO:0000313" key="3">
    <source>
        <dbReference type="Proteomes" id="UP001273166"/>
    </source>
</evidence>
<dbReference type="Proteomes" id="UP001273166">
    <property type="component" value="Unassembled WGS sequence"/>
</dbReference>
<organism evidence="2 3">
    <name type="scientific">Chaetomium strumarium</name>
    <dbReference type="NCBI Taxonomy" id="1170767"/>
    <lineage>
        <taxon>Eukaryota</taxon>
        <taxon>Fungi</taxon>
        <taxon>Dikarya</taxon>
        <taxon>Ascomycota</taxon>
        <taxon>Pezizomycotina</taxon>
        <taxon>Sordariomycetes</taxon>
        <taxon>Sordariomycetidae</taxon>
        <taxon>Sordariales</taxon>
        <taxon>Chaetomiaceae</taxon>
        <taxon>Chaetomium</taxon>
    </lineage>
</organism>
<feature type="signal peptide" evidence="1">
    <location>
        <begin position="1"/>
        <end position="20"/>
    </location>
</feature>
<dbReference type="RefSeq" id="XP_062726494.1">
    <property type="nucleotide sequence ID" value="XM_062865979.1"/>
</dbReference>
<evidence type="ECO:0000256" key="1">
    <source>
        <dbReference type="SAM" id="SignalP"/>
    </source>
</evidence>
<sequence>MFLHRILAIAGLATSAGVGAIPTPTNTDLPPPNPWPEVIGSIPDFTIAKFEAQAIVLSDRTYVNFYISPYPGSAFAHCFGTGTTSDHKLSSIPQTWCKSANGTEMNDENLWTTTNDIWFSWTVGEDVDPKGAPGTDPIDSMYYKNGAYLRIVRQGHGEKQSRDESIHHVLPYEFETVGEEMLEHQVYTGDQNFSTKALRVEAKD</sequence>
<evidence type="ECO:0000313" key="2">
    <source>
        <dbReference type="EMBL" id="KAK3310714.1"/>
    </source>
</evidence>
<comment type="caution">
    <text evidence="2">The sequence shown here is derived from an EMBL/GenBank/DDBJ whole genome shotgun (WGS) entry which is preliminary data.</text>
</comment>
<protein>
    <submittedName>
        <fullName evidence="2">Uncharacterized protein</fullName>
    </submittedName>
</protein>
<accession>A0AAJ0M6H6</accession>
<name>A0AAJ0M6H6_9PEZI</name>
<reference evidence="2" key="2">
    <citation type="submission" date="2023-06" db="EMBL/GenBank/DDBJ databases">
        <authorList>
            <consortium name="Lawrence Berkeley National Laboratory"/>
            <person name="Mondo S.J."/>
            <person name="Hensen N."/>
            <person name="Bonometti L."/>
            <person name="Westerberg I."/>
            <person name="Brannstrom I.O."/>
            <person name="Guillou S."/>
            <person name="Cros-Aarteil S."/>
            <person name="Calhoun S."/>
            <person name="Haridas S."/>
            <person name="Kuo A."/>
            <person name="Pangilinan J."/>
            <person name="Riley R."/>
            <person name="Labutti K."/>
            <person name="Andreopoulos B."/>
            <person name="Lipzen A."/>
            <person name="Chen C."/>
            <person name="Yanf M."/>
            <person name="Daum C."/>
            <person name="Ng V."/>
            <person name="Clum A."/>
            <person name="Steindorff A."/>
            <person name="Ohm R."/>
            <person name="Martin F."/>
            <person name="Silar P."/>
            <person name="Natvig D."/>
            <person name="Lalanne C."/>
            <person name="Gautier V."/>
            <person name="Ament-Velasquez S.L."/>
            <person name="Kruys A."/>
            <person name="Hutchinson M.I."/>
            <person name="Powell A.J."/>
            <person name="Barry K."/>
            <person name="Miller A.N."/>
            <person name="Grigoriev I.V."/>
            <person name="Debuchy R."/>
            <person name="Gladieux P."/>
            <person name="Thoren M.H."/>
            <person name="Johannesson H."/>
        </authorList>
    </citation>
    <scope>NUCLEOTIDE SEQUENCE</scope>
    <source>
        <strain evidence="2">CBS 333.67</strain>
    </source>
</reference>
<dbReference type="AlphaFoldDB" id="A0AAJ0M6H6"/>
<gene>
    <name evidence="2" type="ORF">B0T15DRAFT_46739</name>
</gene>
<keyword evidence="1" id="KW-0732">Signal</keyword>
<keyword evidence="3" id="KW-1185">Reference proteome</keyword>
<reference evidence="2" key="1">
    <citation type="journal article" date="2023" name="Mol. Phylogenet. Evol.">
        <title>Genome-scale phylogeny and comparative genomics of the fungal order Sordariales.</title>
        <authorList>
            <person name="Hensen N."/>
            <person name="Bonometti L."/>
            <person name="Westerberg I."/>
            <person name="Brannstrom I.O."/>
            <person name="Guillou S."/>
            <person name="Cros-Aarteil S."/>
            <person name="Calhoun S."/>
            <person name="Haridas S."/>
            <person name="Kuo A."/>
            <person name="Mondo S."/>
            <person name="Pangilinan J."/>
            <person name="Riley R."/>
            <person name="LaButti K."/>
            <person name="Andreopoulos B."/>
            <person name="Lipzen A."/>
            <person name="Chen C."/>
            <person name="Yan M."/>
            <person name="Daum C."/>
            <person name="Ng V."/>
            <person name="Clum A."/>
            <person name="Steindorff A."/>
            <person name="Ohm R.A."/>
            <person name="Martin F."/>
            <person name="Silar P."/>
            <person name="Natvig D.O."/>
            <person name="Lalanne C."/>
            <person name="Gautier V."/>
            <person name="Ament-Velasquez S.L."/>
            <person name="Kruys A."/>
            <person name="Hutchinson M.I."/>
            <person name="Powell A.J."/>
            <person name="Barry K."/>
            <person name="Miller A.N."/>
            <person name="Grigoriev I.V."/>
            <person name="Debuchy R."/>
            <person name="Gladieux P."/>
            <person name="Hiltunen Thoren M."/>
            <person name="Johannesson H."/>
        </authorList>
    </citation>
    <scope>NUCLEOTIDE SEQUENCE</scope>
    <source>
        <strain evidence="2">CBS 333.67</strain>
    </source>
</reference>
<feature type="chain" id="PRO_5042610096" evidence="1">
    <location>
        <begin position="21"/>
        <end position="204"/>
    </location>
</feature>
<dbReference type="EMBL" id="JAUDZG010000001">
    <property type="protein sequence ID" value="KAK3310714.1"/>
    <property type="molecule type" value="Genomic_DNA"/>
</dbReference>